<evidence type="ECO:0000259" key="8">
    <source>
        <dbReference type="Pfam" id="PF20684"/>
    </source>
</evidence>
<feature type="region of interest" description="Disordered" evidence="6">
    <location>
        <begin position="315"/>
        <end position="363"/>
    </location>
</feature>
<feature type="transmembrane region" description="Helical" evidence="7">
    <location>
        <begin position="103"/>
        <end position="120"/>
    </location>
</feature>
<feature type="compositionally biased region" description="Basic and acidic residues" evidence="6">
    <location>
        <begin position="337"/>
        <end position="352"/>
    </location>
</feature>
<keyword evidence="10" id="KW-1185">Reference proteome</keyword>
<evidence type="ECO:0000256" key="7">
    <source>
        <dbReference type="SAM" id="Phobius"/>
    </source>
</evidence>
<evidence type="ECO:0000256" key="6">
    <source>
        <dbReference type="SAM" id="MobiDB-lite"/>
    </source>
</evidence>
<keyword evidence="4 7" id="KW-0472">Membrane</keyword>
<sequence length="363" mass="40709">MTEANVNLNASRVTAVIVCYSVPIPFMLLFTGLRLFVKLRPSSRNPMALDDYMIIGATVLHIDRTMHQWSGLRPPYGFGRHKAALPEQELETFMLGDYVFSHFYNFAIASTKLAILALYYRIFSTKLFQRIIIGTAVFIFLWIAAMEIGLGLQCVPVAKAWDPNVKGDCLNLVAFSYFTNITNLVTDIWVFLLPVPIILRLHIDRKRKLELAGIFTIGLLTCAISIARLTVVVSQGSTDFTWTGVPLGILSVYEPLGGILCANLPFLYKHATSVLKKVVSSFGPVQTEGMLPETGVRRPQYLLWKRKQDLSMQSESEWSRLQRDTDKNTSTTMSEVRSAHAADGGHEIEESRSMIQDPRGSEP</sequence>
<protein>
    <recommendedName>
        <fullName evidence="8">Rhodopsin domain-containing protein</fullName>
    </recommendedName>
</protein>
<comment type="subcellular location">
    <subcellularLocation>
        <location evidence="1">Membrane</location>
        <topology evidence="1">Multi-pass membrane protein</topology>
    </subcellularLocation>
</comment>
<proteinExistence type="inferred from homology"/>
<dbReference type="EMBL" id="JAPZBO010000001">
    <property type="protein sequence ID" value="KAJ5331241.1"/>
    <property type="molecule type" value="Genomic_DNA"/>
</dbReference>
<feature type="domain" description="Rhodopsin" evidence="8">
    <location>
        <begin position="41"/>
        <end position="268"/>
    </location>
</feature>
<name>A0A9W9QCL3_9EURO</name>
<dbReference type="GO" id="GO:0016020">
    <property type="term" value="C:membrane"/>
    <property type="evidence" value="ECO:0007669"/>
    <property type="project" value="UniProtKB-SubCell"/>
</dbReference>
<comment type="caution">
    <text evidence="9">The sequence shown here is derived from an EMBL/GenBank/DDBJ whole genome shotgun (WGS) entry which is preliminary data.</text>
</comment>
<evidence type="ECO:0000256" key="2">
    <source>
        <dbReference type="ARBA" id="ARBA00022692"/>
    </source>
</evidence>
<feature type="transmembrane region" description="Helical" evidence="7">
    <location>
        <begin position="211"/>
        <end position="233"/>
    </location>
</feature>
<reference evidence="9" key="2">
    <citation type="journal article" date="2023" name="IMA Fungus">
        <title>Comparative genomic study of the Penicillium genus elucidates a diverse pangenome and 15 lateral gene transfer events.</title>
        <authorList>
            <person name="Petersen C."/>
            <person name="Sorensen T."/>
            <person name="Nielsen M.R."/>
            <person name="Sondergaard T.E."/>
            <person name="Sorensen J.L."/>
            <person name="Fitzpatrick D.A."/>
            <person name="Frisvad J.C."/>
            <person name="Nielsen K.L."/>
        </authorList>
    </citation>
    <scope>NUCLEOTIDE SEQUENCE</scope>
    <source>
        <strain evidence="9">IBT 21472</strain>
    </source>
</reference>
<evidence type="ECO:0000256" key="1">
    <source>
        <dbReference type="ARBA" id="ARBA00004141"/>
    </source>
</evidence>
<evidence type="ECO:0000313" key="9">
    <source>
        <dbReference type="EMBL" id="KAJ5331241.1"/>
    </source>
</evidence>
<dbReference type="PANTHER" id="PTHR33048:SF8">
    <property type="entry name" value="INTEGRAL MEMBRANE PROTEIN-RELATED"/>
    <property type="match status" value="1"/>
</dbReference>
<feature type="compositionally biased region" description="Basic and acidic residues" evidence="6">
    <location>
        <begin position="317"/>
        <end position="327"/>
    </location>
</feature>
<keyword evidence="3 7" id="KW-1133">Transmembrane helix</keyword>
<organism evidence="9 10">
    <name type="scientific">Penicillium atrosanguineum</name>
    <dbReference type="NCBI Taxonomy" id="1132637"/>
    <lineage>
        <taxon>Eukaryota</taxon>
        <taxon>Fungi</taxon>
        <taxon>Dikarya</taxon>
        <taxon>Ascomycota</taxon>
        <taxon>Pezizomycotina</taxon>
        <taxon>Eurotiomycetes</taxon>
        <taxon>Eurotiomycetidae</taxon>
        <taxon>Eurotiales</taxon>
        <taxon>Aspergillaceae</taxon>
        <taxon>Penicillium</taxon>
    </lineage>
</organism>
<feature type="transmembrane region" description="Helical" evidence="7">
    <location>
        <begin position="245"/>
        <end position="268"/>
    </location>
</feature>
<dbReference type="PANTHER" id="PTHR33048">
    <property type="entry name" value="PTH11-LIKE INTEGRAL MEMBRANE PROTEIN (AFU_ORTHOLOGUE AFUA_5G11245)"/>
    <property type="match status" value="1"/>
</dbReference>
<accession>A0A9W9QCL3</accession>
<evidence type="ECO:0000256" key="3">
    <source>
        <dbReference type="ARBA" id="ARBA00022989"/>
    </source>
</evidence>
<evidence type="ECO:0000313" key="10">
    <source>
        <dbReference type="Proteomes" id="UP001147746"/>
    </source>
</evidence>
<evidence type="ECO:0000256" key="4">
    <source>
        <dbReference type="ARBA" id="ARBA00023136"/>
    </source>
</evidence>
<feature type="transmembrane region" description="Helical" evidence="7">
    <location>
        <begin position="132"/>
        <end position="152"/>
    </location>
</feature>
<comment type="similarity">
    <text evidence="5">Belongs to the SAT4 family.</text>
</comment>
<feature type="transmembrane region" description="Helical" evidence="7">
    <location>
        <begin position="12"/>
        <end position="37"/>
    </location>
</feature>
<reference evidence="9" key="1">
    <citation type="submission" date="2022-12" db="EMBL/GenBank/DDBJ databases">
        <authorList>
            <person name="Petersen C."/>
        </authorList>
    </citation>
    <scope>NUCLEOTIDE SEQUENCE</scope>
    <source>
        <strain evidence="9">IBT 21472</strain>
    </source>
</reference>
<dbReference type="InterPro" id="IPR049326">
    <property type="entry name" value="Rhodopsin_dom_fungi"/>
</dbReference>
<dbReference type="Pfam" id="PF20684">
    <property type="entry name" value="Fung_rhodopsin"/>
    <property type="match status" value="1"/>
</dbReference>
<dbReference type="AlphaFoldDB" id="A0A9W9QCL3"/>
<dbReference type="InterPro" id="IPR052337">
    <property type="entry name" value="SAT4-like"/>
</dbReference>
<gene>
    <name evidence="9" type="ORF">N7476_001024</name>
</gene>
<dbReference type="Proteomes" id="UP001147746">
    <property type="component" value="Unassembled WGS sequence"/>
</dbReference>
<feature type="transmembrane region" description="Helical" evidence="7">
    <location>
        <begin position="172"/>
        <end position="199"/>
    </location>
</feature>
<evidence type="ECO:0000256" key="5">
    <source>
        <dbReference type="ARBA" id="ARBA00038359"/>
    </source>
</evidence>
<keyword evidence="2 7" id="KW-0812">Transmembrane</keyword>